<name>W1NE09_AMBTC</name>
<dbReference type="Proteomes" id="UP000017836">
    <property type="component" value="Unassembled WGS sequence"/>
</dbReference>
<protein>
    <submittedName>
        <fullName evidence="2">Uncharacterized protein</fullName>
    </submittedName>
</protein>
<organism evidence="2 3">
    <name type="scientific">Amborella trichopoda</name>
    <dbReference type="NCBI Taxonomy" id="13333"/>
    <lineage>
        <taxon>Eukaryota</taxon>
        <taxon>Viridiplantae</taxon>
        <taxon>Streptophyta</taxon>
        <taxon>Embryophyta</taxon>
        <taxon>Tracheophyta</taxon>
        <taxon>Spermatophyta</taxon>
        <taxon>Magnoliopsida</taxon>
        <taxon>Amborellales</taxon>
        <taxon>Amborellaceae</taxon>
        <taxon>Amborella</taxon>
    </lineage>
</organism>
<proteinExistence type="predicted"/>
<dbReference type="Gramene" id="ERM94002">
    <property type="protein sequence ID" value="ERM94002"/>
    <property type="gene ID" value="AMTR_s00136p00084130"/>
</dbReference>
<feature type="non-terminal residue" evidence="2">
    <location>
        <position position="207"/>
    </location>
</feature>
<sequence>MLGIWPNIWPVEIFFYATLLPPPLPISYSKFQPLWPTRSNLTHGRVLTGVQLLRRGLQLPSHCVMGLQEEETVGHLLLWENSISLVLSPAALPPVGSVFGLLWGLWKERNGRIFGDHYHLPQPCLVISSRIHIVGQGSSTPRVLISIRIGSTFCILPLELRWPGLSGLPHLWVCFSLMLMGASLGIWGLQDMAVDWAARRRNPLLFR</sequence>
<feature type="transmembrane region" description="Helical" evidence="1">
    <location>
        <begin position="170"/>
        <end position="189"/>
    </location>
</feature>
<keyword evidence="1" id="KW-0812">Transmembrane</keyword>
<reference evidence="3" key="1">
    <citation type="journal article" date="2013" name="Science">
        <title>The Amborella genome and the evolution of flowering plants.</title>
        <authorList>
            <consortium name="Amborella Genome Project"/>
        </authorList>
    </citation>
    <scope>NUCLEOTIDE SEQUENCE [LARGE SCALE GENOMIC DNA]</scope>
</reference>
<keyword evidence="1" id="KW-1133">Transmembrane helix</keyword>
<accession>W1NE09</accession>
<evidence type="ECO:0000313" key="3">
    <source>
        <dbReference type="Proteomes" id="UP000017836"/>
    </source>
</evidence>
<keyword evidence="1" id="KW-0472">Membrane</keyword>
<evidence type="ECO:0000256" key="1">
    <source>
        <dbReference type="SAM" id="Phobius"/>
    </source>
</evidence>
<dbReference type="EMBL" id="KI397522">
    <property type="protein sequence ID" value="ERM94002.1"/>
    <property type="molecule type" value="Genomic_DNA"/>
</dbReference>
<evidence type="ECO:0000313" key="2">
    <source>
        <dbReference type="EMBL" id="ERM94002.1"/>
    </source>
</evidence>
<gene>
    <name evidence="2" type="ORF">AMTR_s00136p00084130</name>
</gene>
<keyword evidence="3" id="KW-1185">Reference proteome</keyword>
<dbReference type="AlphaFoldDB" id="W1NE09"/>
<dbReference type="HOGENOM" id="CLU_1329288_0_0_1"/>